<name>A0A484NQN1_9ASTE</name>
<dbReference type="EMBL" id="OOIL02006885">
    <property type="protein sequence ID" value="VFR03494.1"/>
    <property type="molecule type" value="Genomic_DNA"/>
</dbReference>
<gene>
    <name evidence="1" type="ORF">CCAM_LOCUS45269</name>
</gene>
<dbReference type="AlphaFoldDB" id="A0A484NQN1"/>
<dbReference type="Proteomes" id="UP000595140">
    <property type="component" value="Unassembled WGS sequence"/>
</dbReference>
<protein>
    <submittedName>
        <fullName evidence="1">Uncharacterized protein</fullName>
    </submittedName>
</protein>
<keyword evidence="2" id="KW-1185">Reference proteome</keyword>
<sequence length="153" mass="17768">MMPKIVFMVLEISHKAYHECMQSRLLWMFCEIEKMAAFCIRAVKLATDLAMEYHFRRFSLLSRPKAPYPNIITDVCRTKHTGYRANYNLKTMDLFLIISDVLLNRKVDFDEGTTFHCMQCGDKDSTTAKSLFAVFFRNGACLLCNRTTLIRSA</sequence>
<accession>A0A484NQN1</accession>
<organism evidence="1 2">
    <name type="scientific">Cuscuta campestris</name>
    <dbReference type="NCBI Taxonomy" id="132261"/>
    <lineage>
        <taxon>Eukaryota</taxon>
        <taxon>Viridiplantae</taxon>
        <taxon>Streptophyta</taxon>
        <taxon>Embryophyta</taxon>
        <taxon>Tracheophyta</taxon>
        <taxon>Spermatophyta</taxon>
        <taxon>Magnoliopsida</taxon>
        <taxon>eudicotyledons</taxon>
        <taxon>Gunneridae</taxon>
        <taxon>Pentapetalae</taxon>
        <taxon>asterids</taxon>
        <taxon>lamiids</taxon>
        <taxon>Solanales</taxon>
        <taxon>Convolvulaceae</taxon>
        <taxon>Cuscuteae</taxon>
        <taxon>Cuscuta</taxon>
        <taxon>Cuscuta subgen. Grammica</taxon>
        <taxon>Cuscuta sect. Cleistogrammica</taxon>
    </lineage>
</organism>
<proteinExistence type="predicted"/>
<reference evidence="1 2" key="1">
    <citation type="submission" date="2018-04" db="EMBL/GenBank/DDBJ databases">
        <authorList>
            <person name="Vogel A."/>
        </authorList>
    </citation>
    <scope>NUCLEOTIDE SEQUENCE [LARGE SCALE GENOMIC DNA]</scope>
</reference>
<evidence type="ECO:0000313" key="2">
    <source>
        <dbReference type="Proteomes" id="UP000595140"/>
    </source>
</evidence>
<evidence type="ECO:0000313" key="1">
    <source>
        <dbReference type="EMBL" id="VFR03494.1"/>
    </source>
</evidence>